<reference evidence="1" key="1">
    <citation type="submission" date="2021-06" db="EMBL/GenBank/DDBJ databases">
        <authorList>
            <person name="Kallberg Y."/>
            <person name="Tangrot J."/>
            <person name="Rosling A."/>
        </authorList>
    </citation>
    <scope>NUCLEOTIDE SEQUENCE</scope>
    <source>
        <strain evidence="1">CL356</strain>
    </source>
</reference>
<feature type="non-terminal residue" evidence="1">
    <location>
        <position position="1"/>
    </location>
</feature>
<dbReference type="Proteomes" id="UP000789525">
    <property type="component" value="Unassembled WGS sequence"/>
</dbReference>
<proteinExistence type="predicted"/>
<keyword evidence="2" id="KW-1185">Reference proteome</keyword>
<protein>
    <submittedName>
        <fullName evidence="1">7061_t:CDS:1</fullName>
    </submittedName>
</protein>
<gene>
    <name evidence="1" type="ORF">ACOLOM_LOCUS8063</name>
</gene>
<sequence length="237" mass="27911">QELCLQQKQIPILTAQDIVRTQQMALLQQDVQVQCMIQIIQIHMSQIRQMTRAQRMTQLQQRAQMQLMTQIQQITQIQQMPQISIPIFPKNFVPALSDVSFLYFHIKLYKTLASLAARDKVISYIQPQPQNYILKSYLSRLNYYLLRKAQLFYRPPLNSNATYIAGPDLKKLCKLEIDLFNGQFIQQYISLIQNANRNLEEITLRIFNAYDPENYPVLFATITDCPNLRKAYKCFLR</sequence>
<dbReference type="EMBL" id="CAJVPT010019934">
    <property type="protein sequence ID" value="CAG8644794.1"/>
    <property type="molecule type" value="Genomic_DNA"/>
</dbReference>
<accession>A0ACA9NA71</accession>
<evidence type="ECO:0000313" key="2">
    <source>
        <dbReference type="Proteomes" id="UP000789525"/>
    </source>
</evidence>
<name>A0ACA9NA71_9GLOM</name>
<evidence type="ECO:0000313" key="1">
    <source>
        <dbReference type="EMBL" id="CAG8644794.1"/>
    </source>
</evidence>
<comment type="caution">
    <text evidence="1">The sequence shown here is derived from an EMBL/GenBank/DDBJ whole genome shotgun (WGS) entry which is preliminary data.</text>
</comment>
<organism evidence="1 2">
    <name type="scientific">Acaulospora colombiana</name>
    <dbReference type="NCBI Taxonomy" id="27376"/>
    <lineage>
        <taxon>Eukaryota</taxon>
        <taxon>Fungi</taxon>
        <taxon>Fungi incertae sedis</taxon>
        <taxon>Mucoromycota</taxon>
        <taxon>Glomeromycotina</taxon>
        <taxon>Glomeromycetes</taxon>
        <taxon>Diversisporales</taxon>
        <taxon>Acaulosporaceae</taxon>
        <taxon>Acaulospora</taxon>
    </lineage>
</organism>